<keyword evidence="5" id="KW-0547">Nucleotide-binding</keyword>
<dbReference type="InterPro" id="IPR035706">
    <property type="entry name" value="AAA_9"/>
</dbReference>
<gene>
    <name evidence="15" type="ORF">PUN28_020161</name>
</gene>
<evidence type="ECO:0008006" key="17">
    <source>
        <dbReference type="Google" id="ProtNLM"/>
    </source>
</evidence>
<evidence type="ECO:0000256" key="9">
    <source>
        <dbReference type="ARBA" id="ARBA00023069"/>
    </source>
</evidence>
<keyword evidence="16" id="KW-1185">Reference proteome</keyword>
<dbReference type="AlphaFoldDB" id="A0AAW2E9P5"/>
<keyword evidence="7" id="KW-0243">Dynein</keyword>
<keyword evidence="8" id="KW-0175">Coiled coil</keyword>
<keyword evidence="11" id="KW-0206">Cytoskeleton</keyword>
<dbReference type="Pfam" id="PF12781">
    <property type="entry name" value="AAA_9"/>
    <property type="match status" value="1"/>
</dbReference>
<evidence type="ECO:0000256" key="5">
    <source>
        <dbReference type="ARBA" id="ARBA00022741"/>
    </source>
</evidence>
<keyword evidence="4" id="KW-0493">Microtubule</keyword>
<feature type="domain" description="Dynein heavy chain region D6 P-loop" evidence="13">
    <location>
        <begin position="283"/>
        <end position="361"/>
    </location>
</feature>
<dbReference type="Proteomes" id="UP001430953">
    <property type="component" value="Unassembled WGS sequence"/>
</dbReference>
<dbReference type="GO" id="GO:0045505">
    <property type="term" value="F:dynein intermediate chain binding"/>
    <property type="evidence" value="ECO:0007669"/>
    <property type="project" value="InterPro"/>
</dbReference>
<evidence type="ECO:0000256" key="4">
    <source>
        <dbReference type="ARBA" id="ARBA00022701"/>
    </source>
</evidence>
<evidence type="ECO:0000256" key="6">
    <source>
        <dbReference type="ARBA" id="ARBA00022840"/>
    </source>
</evidence>
<dbReference type="PANTHER" id="PTHR22878:SF70">
    <property type="entry name" value="DYNEIN HEAVY CHAIN 2, AXONEMAL"/>
    <property type="match status" value="1"/>
</dbReference>
<evidence type="ECO:0000256" key="7">
    <source>
        <dbReference type="ARBA" id="ARBA00023017"/>
    </source>
</evidence>
<organism evidence="15 16">
    <name type="scientific">Cardiocondyla obscurior</name>
    <dbReference type="NCBI Taxonomy" id="286306"/>
    <lineage>
        <taxon>Eukaryota</taxon>
        <taxon>Metazoa</taxon>
        <taxon>Ecdysozoa</taxon>
        <taxon>Arthropoda</taxon>
        <taxon>Hexapoda</taxon>
        <taxon>Insecta</taxon>
        <taxon>Pterygota</taxon>
        <taxon>Neoptera</taxon>
        <taxon>Endopterygota</taxon>
        <taxon>Hymenoptera</taxon>
        <taxon>Apocrita</taxon>
        <taxon>Aculeata</taxon>
        <taxon>Formicoidea</taxon>
        <taxon>Formicidae</taxon>
        <taxon>Myrmicinae</taxon>
        <taxon>Cardiocondyla</taxon>
    </lineage>
</organism>
<evidence type="ECO:0000256" key="8">
    <source>
        <dbReference type="ARBA" id="ARBA00023054"/>
    </source>
</evidence>
<dbReference type="GO" id="GO:0005874">
    <property type="term" value="C:microtubule"/>
    <property type="evidence" value="ECO:0007669"/>
    <property type="project" value="UniProtKB-KW"/>
</dbReference>
<keyword evidence="12" id="KW-0966">Cell projection</keyword>
<dbReference type="GO" id="GO:0007018">
    <property type="term" value="P:microtubule-based movement"/>
    <property type="evidence" value="ECO:0007669"/>
    <property type="project" value="InterPro"/>
</dbReference>
<sequence length="369" mass="41523">MLKEIENKILEVLSASKENILEDETAIAVLSSSKSLANEIQTKQTAAEITEKSIDAARLQYTPIAVYSTVLFFTIAMLANIDPMYQYSLVWFVNLFKNTIDNTPPVEDIKQRLKDLTRCFTYSLYVNICRSLFEKDKLLFSLLLSVNLLSKQGQLSMAQWMYLLTGGVGLENPFTNPTEWLPARSWDELCRLDNVPGFTGIRESYTKNVDKWKTIFDHKEPHTSTFPAPWDKLSSFEKMLVLRCIRPDKIVPAAQLFVEEQLGHQYIVPPLFDLAASFADSHSCIPLIFVLTPGADPMAILLKFADDQGFGASRLFSLSLGQGQGVIAKGLIDEGVKNGTWVVLQNCHVAKTFMVTLEKVTFLINLPHD</sequence>
<reference evidence="15 16" key="1">
    <citation type="submission" date="2023-03" db="EMBL/GenBank/DDBJ databases">
        <title>High recombination rates correlate with genetic variation in Cardiocondyla obscurior ants.</title>
        <authorList>
            <person name="Errbii M."/>
        </authorList>
    </citation>
    <scope>NUCLEOTIDE SEQUENCE [LARGE SCALE GENOMIC DNA]</scope>
    <source>
        <strain evidence="15">Alpha-2009</strain>
        <tissue evidence="15">Whole body</tissue>
    </source>
</reference>
<dbReference type="GO" id="GO:0008569">
    <property type="term" value="F:minus-end-directed microtubule motor activity"/>
    <property type="evidence" value="ECO:0007669"/>
    <property type="project" value="InterPro"/>
</dbReference>
<dbReference type="GO" id="GO:0030286">
    <property type="term" value="C:dynein complex"/>
    <property type="evidence" value="ECO:0007669"/>
    <property type="project" value="UniProtKB-KW"/>
</dbReference>
<dbReference type="EMBL" id="JADYXP020000028">
    <property type="protein sequence ID" value="KAL0099443.1"/>
    <property type="molecule type" value="Genomic_DNA"/>
</dbReference>
<evidence type="ECO:0000259" key="13">
    <source>
        <dbReference type="Pfam" id="PF03028"/>
    </source>
</evidence>
<dbReference type="Pfam" id="PF03028">
    <property type="entry name" value="Dynein_heavy"/>
    <property type="match status" value="1"/>
</dbReference>
<dbReference type="InterPro" id="IPR027417">
    <property type="entry name" value="P-loop_NTPase"/>
</dbReference>
<dbReference type="Gene3D" id="1.10.8.1220">
    <property type="match status" value="1"/>
</dbReference>
<dbReference type="GO" id="GO:0005524">
    <property type="term" value="F:ATP binding"/>
    <property type="evidence" value="ECO:0007669"/>
    <property type="project" value="UniProtKB-KW"/>
</dbReference>
<dbReference type="GO" id="GO:0005930">
    <property type="term" value="C:axoneme"/>
    <property type="evidence" value="ECO:0007669"/>
    <property type="project" value="UniProtKB-SubCell"/>
</dbReference>
<dbReference type="InterPro" id="IPR004273">
    <property type="entry name" value="Dynein_heavy_D6_P-loop"/>
</dbReference>
<accession>A0AAW2E9P5</accession>
<evidence type="ECO:0000256" key="11">
    <source>
        <dbReference type="ARBA" id="ARBA00023212"/>
    </source>
</evidence>
<dbReference type="Gene3D" id="6.10.140.1060">
    <property type="match status" value="1"/>
</dbReference>
<evidence type="ECO:0000256" key="10">
    <source>
        <dbReference type="ARBA" id="ARBA00023175"/>
    </source>
</evidence>
<keyword evidence="10" id="KW-0505">Motor protein</keyword>
<evidence type="ECO:0000313" key="15">
    <source>
        <dbReference type="EMBL" id="KAL0099443.1"/>
    </source>
</evidence>
<protein>
    <recommendedName>
        <fullName evidence="17">Dynein heavy chain</fullName>
    </recommendedName>
</protein>
<name>A0AAW2E9P5_9HYME</name>
<evidence type="ECO:0000256" key="1">
    <source>
        <dbReference type="ARBA" id="ARBA00004430"/>
    </source>
</evidence>
<evidence type="ECO:0000256" key="12">
    <source>
        <dbReference type="ARBA" id="ARBA00023273"/>
    </source>
</evidence>
<dbReference type="GO" id="GO:0051959">
    <property type="term" value="F:dynein light intermediate chain binding"/>
    <property type="evidence" value="ECO:0007669"/>
    <property type="project" value="InterPro"/>
</dbReference>
<dbReference type="InterPro" id="IPR026983">
    <property type="entry name" value="DHC"/>
</dbReference>
<evidence type="ECO:0000313" key="16">
    <source>
        <dbReference type="Proteomes" id="UP001430953"/>
    </source>
</evidence>
<dbReference type="Gene3D" id="3.40.50.300">
    <property type="entry name" value="P-loop containing nucleotide triphosphate hydrolases"/>
    <property type="match status" value="1"/>
</dbReference>
<comment type="caution">
    <text evidence="15">The sequence shown here is derived from an EMBL/GenBank/DDBJ whole genome shotgun (WGS) entry which is preliminary data.</text>
</comment>
<comment type="subcellular location">
    <subcellularLocation>
        <location evidence="1">Cytoplasm</location>
        <location evidence="1">Cytoskeleton</location>
        <location evidence="1">Cilium axoneme</location>
    </subcellularLocation>
</comment>
<feature type="domain" description="Dynein heavy chain ATP-binding dynein motor region" evidence="14">
    <location>
        <begin position="2"/>
        <end position="40"/>
    </location>
</feature>
<keyword evidence="9" id="KW-0969">Cilium</keyword>
<evidence type="ECO:0000259" key="14">
    <source>
        <dbReference type="Pfam" id="PF12781"/>
    </source>
</evidence>
<proteinExistence type="inferred from homology"/>
<comment type="similarity">
    <text evidence="2">Belongs to the dynein heavy chain family.</text>
</comment>
<keyword evidence="3" id="KW-0963">Cytoplasm</keyword>
<dbReference type="FunFam" id="1.10.8.1220:FF:000001">
    <property type="entry name" value="Dynein axonemal heavy chain 5"/>
    <property type="match status" value="1"/>
</dbReference>
<evidence type="ECO:0000256" key="3">
    <source>
        <dbReference type="ARBA" id="ARBA00022490"/>
    </source>
</evidence>
<evidence type="ECO:0000256" key="2">
    <source>
        <dbReference type="ARBA" id="ARBA00008887"/>
    </source>
</evidence>
<keyword evidence="6" id="KW-0067">ATP-binding</keyword>
<dbReference type="PANTHER" id="PTHR22878">
    <property type="entry name" value="DYNEIN HEAVY CHAIN 6, AXONEMAL-LIKE-RELATED"/>
    <property type="match status" value="1"/>
</dbReference>